<dbReference type="SUPFAM" id="SSF52540">
    <property type="entry name" value="P-loop containing nucleoside triphosphate hydrolases"/>
    <property type="match status" value="1"/>
</dbReference>
<evidence type="ECO:0000313" key="2">
    <source>
        <dbReference type="Proteomes" id="UP000828390"/>
    </source>
</evidence>
<evidence type="ECO:0000313" key="1">
    <source>
        <dbReference type="EMBL" id="KAH3867851.1"/>
    </source>
</evidence>
<organism evidence="1 2">
    <name type="scientific">Dreissena polymorpha</name>
    <name type="common">Zebra mussel</name>
    <name type="synonym">Mytilus polymorpha</name>
    <dbReference type="NCBI Taxonomy" id="45954"/>
    <lineage>
        <taxon>Eukaryota</taxon>
        <taxon>Metazoa</taxon>
        <taxon>Spiralia</taxon>
        <taxon>Lophotrochozoa</taxon>
        <taxon>Mollusca</taxon>
        <taxon>Bivalvia</taxon>
        <taxon>Autobranchia</taxon>
        <taxon>Heteroconchia</taxon>
        <taxon>Euheterodonta</taxon>
        <taxon>Imparidentia</taxon>
        <taxon>Neoheterodontei</taxon>
        <taxon>Myida</taxon>
        <taxon>Dreissenoidea</taxon>
        <taxon>Dreissenidae</taxon>
        <taxon>Dreissena</taxon>
    </lineage>
</organism>
<dbReference type="AlphaFoldDB" id="A0A9D4M3P8"/>
<gene>
    <name evidence="1" type="ORF">DPMN_030988</name>
</gene>
<dbReference type="Gene3D" id="3.40.50.300">
    <property type="entry name" value="P-loop containing nucleotide triphosphate hydrolases"/>
    <property type="match status" value="1"/>
</dbReference>
<reference evidence="1" key="1">
    <citation type="journal article" date="2019" name="bioRxiv">
        <title>The Genome of the Zebra Mussel, Dreissena polymorpha: A Resource for Invasive Species Research.</title>
        <authorList>
            <person name="McCartney M.A."/>
            <person name="Auch B."/>
            <person name="Kono T."/>
            <person name="Mallez S."/>
            <person name="Zhang Y."/>
            <person name="Obille A."/>
            <person name="Becker A."/>
            <person name="Abrahante J.E."/>
            <person name="Garbe J."/>
            <person name="Badalamenti J.P."/>
            <person name="Herman A."/>
            <person name="Mangelson H."/>
            <person name="Liachko I."/>
            <person name="Sullivan S."/>
            <person name="Sone E.D."/>
            <person name="Koren S."/>
            <person name="Silverstein K.A.T."/>
            <person name="Beckman K.B."/>
            <person name="Gohl D.M."/>
        </authorList>
    </citation>
    <scope>NUCLEOTIDE SEQUENCE</scope>
    <source>
        <strain evidence="1">Duluth1</strain>
        <tissue evidence="1">Whole animal</tissue>
    </source>
</reference>
<dbReference type="InterPro" id="IPR027417">
    <property type="entry name" value="P-loop_NTPase"/>
</dbReference>
<name>A0A9D4M3P8_DREPO</name>
<protein>
    <submittedName>
        <fullName evidence="1">Uncharacterized protein</fullName>
    </submittedName>
</protein>
<reference evidence="1" key="2">
    <citation type="submission" date="2020-11" db="EMBL/GenBank/DDBJ databases">
        <authorList>
            <person name="McCartney M.A."/>
            <person name="Auch B."/>
            <person name="Kono T."/>
            <person name="Mallez S."/>
            <person name="Becker A."/>
            <person name="Gohl D.M."/>
            <person name="Silverstein K.A.T."/>
            <person name="Koren S."/>
            <person name="Bechman K.B."/>
            <person name="Herman A."/>
            <person name="Abrahante J.E."/>
            <person name="Garbe J."/>
        </authorList>
    </citation>
    <scope>NUCLEOTIDE SEQUENCE</scope>
    <source>
        <strain evidence="1">Duluth1</strain>
        <tissue evidence="1">Whole animal</tissue>
    </source>
</reference>
<keyword evidence="2" id="KW-1185">Reference proteome</keyword>
<comment type="caution">
    <text evidence="1">The sequence shown here is derived from an EMBL/GenBank/DDBJ whole genome shotgun (WGS) entry which is preliminary data.</text>
</comment>
<dbReference type="Proteomes" id="UP000828390">
    <property type="component" value="Unassembled WGS sequence"/>
</dbReference>
<accession>A0A9D4M3P8</accession>
<dbReference type="EMBL" id="JAIWYP010000002">
    <property type="protein sequence ID" value="KAH3867851.1"/>
    <property type="molecule type" value="Genomic_DNA"/>
</dbReference>
<proteinExistence type="predicted"/>
<sequence length="255" mass="28685">MGAIQSKTARFNINDESPEMSIGDFTEGTYSAIGGEHETHKNQEFEDNVIQAHCSMLSAAEDGLKEIPFTTVKRKQDLEDVSIELMHSITTATEDCIYEIGETVDKGINEIENAKENELKSFRSHCEAEKKALQESCSQMKKEDCVRDRDRMIREIKKHCVDTLSYIRTSPLNDNADKSMLNIYVPPYIQLLKKGKGIFNKTGTQVTKYKDLFLTFAKENQRTYIQGEAGTGKTTFATKLALGWSGQSTNASTKQ</sequence>